<dbReference type="Proteomes" id="UP000245697">
    <property type="component" value="Unassembled WGS sequence"/>
</dbReference>
<dbReference type="AlphaFoldDB" id="A0A316E9R5"/>
<comment type="caution">
    <text evidence="1">The sequence shown here is derived from an EMBL/GenBank/DDBJ whole genome shotgun (WGS) entry which is preliminary data.</text>
</comment>
<gene>
    <name evidence="1" type="ORF">BC793_15416</name>
</gene>
<evidence type="ECO:0000313" key="2">
    <source>
        <dbReference type="Proteomes" id="UP000245697"/>
    </source>
</evidence>
<proteinExistence type="predicted"/>
<name>A0A316E9R5_9ACTN</name>
<reference evidence="1 2" key="1">
    <citation type="submission" date="2018-05" db="EMBL/GenBank/DDBJ databases">
        <title>Genomic Encyclopedia of Archaeal and Bacterial Type Strains, Phase II (KMG-II): from individual species to whole genera.</title>
        <authorList>
            <person name="Goeker M."/>
        </authorList>
    </citation>
    <scope>NUCLEOTIDE SEQUENCE [LARGE SCALE GENOMIC DNA]</scope>
    <source>
        <strain evidence="1 2">DSM 45184</strain>
    </source>
</reference>
<keyword evidence="2" id="KW-1185">Reference proteome</keyword>
<organism evidence="1 2">
    <name type="scientific">Actinoplanes xinjiangensis</name>
    <dbReference type="NCBI Taxonomy" id="512350"/>
    <lineage>
        <taxon>Bacteria</taxon>
        <taxon>Bacillati</taxon>
        <taxon>Actinomycetota</taxon>
        <taxon>Actinomycetes</taxon>
        <taxon>Micromonosporales</taxon>
        <taxon>Micromonosporaceae</taxon>
        <taxon>Actinoplanes</taxon>
    </lineage>
</organism>
<accession>A0A316E9R5</accession>
<evidence type="ECO:0000313" key="1">
    <source>
        <dbReference type="EMBL" id="PWK27498.1"/>
    </source>
</evidence>
<sequence>MSSLFNLDFGGRPPITPLPDRVATRLVATAVVAG</sequence>
<dbReference type="EMBL" id="QGGR01000054">
    <property type="protein sequence ID" value="PWK27498.1"/>
    <property type="molecule type" value="Genomic_DNA"/>
</dbReference>
<protein>
    <submittedName>
        <fullName evidence="1">Uncharacterized protein</fullName>
    </submittedName>
</protein>